<evidence type="ECO:0000313" key="2">
    <source>
        <dbReference type="WBParaSite" id="maker-unitig_38647-snap-gene-0.2-mRNA-1"/>
    </source>
</evidence>
<dbReference type="WBParaSite" id="maker-unitig_38647-snap-gene-0.2-mRNA-1">
    <property type="protein sequence ID" value="maker-unitig_38647-snap-gene-0.2-mRNA-1"/>
    <property type="gene ID" value="maker-unitig_38647-snap-gene-0.2"/>
</dbReference>
<evidence type="ECO:0000313" key="1">
    <source>
        <dbReference type="Proteomes" id="UP000095280"/>
    </source>
</evidence>
<organism evidence="1 2">
    <name type="scientific">Macrostomum lignano</name>
    <dbReference type="NCBI Taxonomy" id="282301"/>
    <lineage>
        <taxon>Eukaryota</taxon>
        <taxon>Metazoa</taxon>
        <taxon>Spiralia</taxon>
        <taxon>Lophotrochozoa</taxon>
        <taxon>Platyhelminthes</taxon>
        <taxon>Rhabditophora</taxon>
        <taxon>Macrostomorpha</taxon>
        <taxon>Macrostomida</taxon>
        <taxon>Macrostomidae</taxon>
        <taxon>Macrostomum</taxon>
    </lineage>
</organism>
<protein>
    <submittedName>
        <fullName evidence="2">PX domain-containing protein</fullName>
    </submittedName>
</protein>
<dbReference type="AlphaFoldDB" id="A0A1I8FLB9"/>
<name>A0A1I8FLB9_9PLAT</name>
<reference evidence="2" key="1">
    <citation type="submission" date="2016-11" db="UniProtKB">
        <authorList>
            <consortium name="WormBaseParasite"/>
        </authorList>
    </citation>
    <scope>IDENTIFICATION</scope>
</reference>
<sequence>PVRDSPQAKAASTAATSSLRGVHCFEARKRLNASLQTGLLVGLRSLSRTGSPRLRGVRTYGRTEEEITQQAICEPGKTAALAARLELRHVETSRITAWRRTAGTFWTLLDGAFHRFRANCLWLTEPVTCLRPCLADVGLHSASSPTARSQYHHHQAQLQPALHKELLELLRDCQGSSREFLEAGLECLCVLALPRFETETELA</sequence>
<keyword evidence="1" id="KW-1185">Reference proteome</keyword>
<proteinExistence type="predicted"/>
<dbReference type="Proteomes" id="UP000095280">
    <property type="component" value="Unplaced"/>
</dbReference>
<accession>A0A1I8FLB9</accession>